<dbReference type="AlphaFoldDB" id="A0A285RKT0"/>
<dbReference type="OrthoDB" id="8477867at2"/>
<dbReference type="RefSeq" id="WP_097068420.1">
    <property type="nucleotide sequence ID" value="NZ_OBMT01000001.1"/>
</dbReference>
<dbReference type="Gene3D" id="3.40.50.850">
    <property type="entry name" value="Isochorismatase-like"/>
    <property type="match status" value="1"/>
</dbReference>
<dbReference type="InterPro" id="IPR050272">
    <property type="entry name" value="Isochorismatase-like_hydrls"/>
</dbReference>
<evidence type="ECO:0000256" key="1">
    <source>
        <dbReference type="ARBA" id="ARBA00022801"/>
    </source>
</evidence>
<dbReference type="CDD" id="cd01014">
    <property type="entry name" value="nicotinamidase_related"/>
    <property type="match status" value="1"/>
</dbReference>
<keyword evidence="4" id="KW-1185">Reference proteome</keyword>
<accession>A0A285RKT0</accession>
<dbReference type="Proteomes" id="UP000219111">
    <property type="component" value="Unassembled WGS sequence"/>
</dbReference>
<dbReference type="GO" id="GO:0016787">
    <property type="term" value="F:hydrolase activity"/>
    <property type="evidence" value="ECO:0007669"/>
    <property type="project" value="UniProtKB-KW"/>
</dbReference>
<keyword evidence="1" id="KW-0378">Hydrolase</keyword>
<sequence>MGKTALLIIDMQMEMQARLDGGRAAMNPEAGAAIARLATACREKGFAVVHVRHHDADPASPFYPAAPGAQPMPCAEALPGEAVFYKSTSSAFASTDLAAHLRAEGITRLIVTGAVLGFCVTSAVRAAADLGFEVILPRDACLGFDLPMMGLSAEAIAAVTFGLLGADFATLSRSEAVIAGL</sequence>
<dbReference type="InterPro" id="IPR000868">
    <property type="entry name" value="Isochorismatase-like_dom"/>
</dbReference>
<organism evidence="3 4">
    <name type="scientific">Rhodobacter maris</name>
    <dbReference type="NCBI Taxonomy" id="446682"/>
    <lineage>
        <taxon>Bacteria</taxon>
        <taxon>Pseudomonadati</taxon>
        <taxon>Pseudomonadota</taxon>
        <taxon>Alphaproteobacteria</taxon>
        <taxon>Rhodobacterales</taxon>
        <taxon>Rhodobacter group</taxon>
        <taxon>Rhodobacter</taxon>
    </lineage>
</organism>
<dbReference type="PANTHER" id="PTHR43540">
    <property type="entry name" value="PEROXYUREIDOACRYLATE/UREIDOACRYLATE AMIDOHYDROLASE-RELATED"/>
    <property type="match status" value="1"/>
</dbReference>
<dbReference type="Pfam" id="PF00857">
    <property type="entry name" value="Isochorismatase"/>
    <property type="match status" value="1"/>
</dbReference>
<dbReference type="InterPro" id="IPR036380">
    <property type="entry name" value="Isochorismatase-like_sf"/>
</dbReference>
<reference evidence="4" key="1">
    <citation type="submission" date="2017-08" db="EMBL/GenBank/DDBJ databases">
        <authorList>
            <person name="Varghese N."/>
            <person name="Submissions S."/>
        </authorList>
    </citation>
    <scope>NUCLEOTIDE SEQUENCE [LARGE SCALE GENOMIC DNA]</scope>
    <source>
        <strain evidence="4">JA276</strain>
    </source>
</reference>
<name>A0A285RKT0_9RHOB</name>
<gene>
    <name evidence="3" type="ORF">SAMN05877831_101400</name>
</gene>
<evidence type="ECO:0000313" key="3">
    <source>
        <dbReference type="EMBL" id="SOB94338.1"/>
    </source>
</evidence>
<evidence type="ECO:0000259" key="2">
    <source>
        <dbReference type="Pfam" id="PF00857"/>
    </source>
</evidence>
<dbReference type="SUPFAM" id="SSF52499">
    <property type="entry name" value="Isochorismatase-like hydrolases"/>
    <property type="match status" value="1"/>
</dbReference>
<dbReference type="EMBL" id="OBMT01000001">
    <property type="protein sequence ID" value="SOB94338.1"/>
    <property type="molecule type" value="Genomic_DNA"/>
</dbReference>
<dbReference type="PANTHER" id="PTHR43540:SF1">
    <property type="entry name" value="ISOCHORISMATASE HYDROLASE"/>
    <property type="match status" value="1"/>
</dbReference>
<feature type="domain" description="Isochorismatase-like" evidence="2">
    <location>
        <begin position="4"/>
        <end position="145"/>
    </location>
</feature>
<proteinExistence type="predicted"/>
<evidence type="ECO:0000313" key="4">
    <source>
        <dbReference type="Proteomes" id="UP000219111"/>
    </source>
</evidence>
<protein>
    <submittedName>
        <fullName evidence="3">Nicotinamidase-related amidase</fullName>
    </submittedName>
</protein>